<feature type="compositionally biased region" description="Basic and acidic residues" evidence="1">
    <location>
        <begin position="12"/>
        <end position="25"/>
    </location>
</feature>
<feature type="region of interest" description="Disordered" evidence="1">
    <location>
        <begin position="1"/>
        <end position="31"/>
    </location>
</feature>
<gene>
    <name evidence="3" type="ORF">SAMN04487819_101387</name>
</gene>
<dbReference type="EMBL" id="FOMZ01000001">
    <property type="protein sequence ID" value="SFD62586.1"/>
    <property type="molecule type" value="Genomic_DNA"/>
</dbReference>
<evidence type="ECO:0000256" key="2">
    <source>
        <dbReference type="SAM" id="Phobius"/>
    </source>
</evidence>
<sequence length="241" mass="23707">MTDSAAADEEWRETAESEPPRRAEGPARWGPRRTLAAVAIALAVGVVGSVSVTAITSGFASGRSGGPGGGAAFSRSSGGGFGGMGQPGSTGNGNVTGSGAVLSDAMHGEFTVRTEQGTYRTKRLQRGTLTAVGDAEITVRSGDDYRRDYTVNSETVVDSGQTSLDELERGRSVTVVATLSGNAATATAISGQRSGNGSGNSTGNGGFPGRGGNNGQGGDSGGSGNVPDGGSGTGSGDSPDN</sequence>
<organism evidence="3 4">
    <name type="scientific">Actinopolyspora alba</name>
    <dbReference type="NCBI Taxonomy" id="673379"/>
    <lineage>
        <taxon>Bacteria</taxon>
        <taxon>Bacillati</taxon>
        <taxon>Actinomycetota</taxon>
        <taxon>Actinomycetes</taxon>
        <taxon>Actinopolysporales</taxon>
        <taxon>Actinopolysporaceae</taxon>
        <taxon>Actinopolyspora</taxon>
        <taxon>Actinopolyspora alba group</taxon>
    </lineage>
</organism>
<evidence type="ECO:0000313" key="3">
    <source>
        <dbReference type="EMBL" id="SFD62586.1"/>
    </source>
</evidence>
<reference evidence="4" key="1">
    <citation type="submission" date="2016-10" db="EMBL/GenBank/DDBJ databases">
        <authorList>
            <person name="Varghese N."/>
            <person name="Submissions S."/>
        </authorList>
    </citation>
    <scope>NUCLEOTIDE SEQUENCE [LARGE SCALE GENOMIC DNA]</scope>
    <source>
        <strain evidence="4">DSM 45004</strain>
    </source>
</reference>
<dbReference type="RefSeq" id="WP_092922788.1">
    <property type="nucleotide sequence ID" value="NZ_FOMZ01000001.1"/>
</dbReference>
<keyword evidence="2" id="KW-0812">Transmembrane</keyword>
<dbReference type="AlphaFoldDB" id="A0A1I1TV75"/>
<feature type="compositionally biased region" description="Gly residues" evidence="1">
    <location>
        <begin position="194"/>
        <end position="235"/>
    </location>
</feature>
<evidence type="ECO:0000313" key="4">
    <source>
        <dbReference type="Proteomes" id="UP000198716"/>
    </source>
</evidence>
<feature type="region of interest" description="Disordered" evidence="1">
    <location>
        <begin position="59"/>
        <end position="100"/>
    </location>
</feature>
<feature type="compositionally biased region" description="Acidic residues" evidence="1">
    <location>
        <begin position="1"/>
        <end position="11"/>
    </location>
</feature>
<name>A0A1I1TV75_9ACTN</name>
<keyword evidence="2" id="KW-1133">Transmembrane helix</keyword>
<feature type="compositionally biased region" description="Gly residues" evidence="1">
    <location>
        <begin position="63"/>
        <end position="96"/>
    </location>
</feature>
<proteinExistence type="predicted"/>
<feature type="transmembrane region" description="Helical" evidence="2">
    <location>
        <begin position="35"/>
        <end position="55"/>
    </location>
</feature>
<dbReference type="Proteomes" id="UP000198716">
    <property type="component" value="Unassembled WGS sequence"/>
</dbReference>
<keyword evidence="4" id="KW-1185">Reference proteome</keyword>
<feature type="region of interest" description="Disordered" evidence="1">
    <location>
        <begin position="183"/>
        <end position="241"/>
    </location>
</feature>
<evidence type="ECO:0000256" key="1">
    <source>
        <dbReference type="SAM" id="MobiDB-lite"/>
    </source>
</evidence>
<protein>
    <recommendedName>
        <fullName evidence="5">DUF5666 domain-containing protein</fullName>
    </recommendedName>
</protein>
<keyword evidence="2" id="KW-0472">Membrane</keyword>
<accession>A0A1I1TV75</accession>
<evidence type="ECO:0008006" key="5">
    <source>
        <dbReference type="Google" id="ProtNLM"/>
    </source>
</evidence>